<dbReference type="InterPro" id="IPR008920">
    <property type="entry name" value="TF_FadR/GntR_C"/>
</dbReference>
<evidence type="ECO:0000256" key="2">
    <source>
        <dbReference type="ARBA" id="ARBA00023125"/>
    </source>
</evidence>
<dbReference type="SUPFAM" id="SSF48008">
    <property type="entry name" value="GntR ligand-binding domain-like"/>
    <property type="match status" value="1"/>
</dbReference>
<dbReference type="SUPFAM" id="SSF46785">
    <property type="entry name" value="Winged helix' DNA-binding domain"/>
    <property type="match status" value="1"/>
</dbReference>
<sequence>MQIQPLEQGNLSARAYYSIREGLIAGNFKPGERLVMQDLAERLGTSVTPVREACLRLVSERGLELRSGRFAIVPTLTLSRYIEVRTIRIALEGLAAELATRHVTAENLATLETLHARFEEAEQQNDAVAAMQYNREFHFTLYRLSGMEMLTAQIEGLWVSMGPILNLFYSKGHNTYLGASAHLTLMDALREKKPAKARKAIADDILGASDSIIEFIDGRERTEQR</sequence>
<protein>
    <submittedName>
        <fullName evidence="4">DNA-binding transcriptional regulator, GntR family</fullName>
    </submittedName>
</protein>
<dbReference type="PANTHER" id="PTHR43537:SF39">
    <property type="entry name" value="HTH-TYPE TRANSCRIPTIONAL REGULATOR MCBR"/>
    <property type="match status" value="1"/>
</dbReference>
<evidence type="ECO:0000256" key="1">
    <source>
        <dbReference type="ARBA" id="ARBA00023015"/>
    </source>
</evidence>
<dbReference type="GO" id="GO:0003677">
    <property type="term" value="F:DNA binding"/>
    <property type="evidence" value="ECO:0007669"/>
    <property type="project" value="UniProtKB-KW"/>
</dbReference>
<dbReference type="Gene3D" id="1.20.120.530">
    <property type="entry name" value="GntR ligand-binding domain-like"/>
    <property type="match status" value="1"/>
</dbReference>
<dbReference type="Pfam" id="PF07729">
    <property type="entry name" value="FCD"/>
    <property type="match status" value="1"/>
</dbReference>
<keyword evidence="2 4" id="KW-0238">DNA-binding</keyword>
<dbReference type="OrthoDB" id="7003764at2"/>
<dbReference type="PROSITE" id="PS50949">
    <property type="entry name" value="HTH_GNTR"/>
    <property type="match status" value="1"/>
</dbReference>
<evidence type="ECO:0000313" key="4">
    <source>
        <dbReference type="EMBL" id="VDN64674.1"/>
    </source>
</evidence>
<proteinExistence type="predicted"/>
<dbReference type="Pfam" id="PF00392">
    <property type="entry name" value="GntR"/>
    <property type="match status" value="1"/>
</dbReference>
<dbReference type="InterPro" id="IPR011711">
    <property type="entry name" value="GntR_C"/>
</dbReference>
<name>A0A653B7P9_ECTOL</name>
<keyword evidence="1" id="KW-0805">Transcription regulation</keyword>
<gene>
    <name evidence="4" type="ORF">POT9AD_3699</name>
</gene>
<reference evidence="4" key="1">
    <citation type="submission" date="2018-11" db="EMBL/GenBank/DDBJ databases">
        <authorList>
            <consortium name="Genoscope - CEA"/>
            <person name="William W."/>
        </authorList>
    </citation>
    <scope>NUCLEOTIDE SEQUENCE [LARGE SCALE GENOMIC DNA]</scope>
    <source>
        <strain evidence="4">T9AD</strain>
    </source>
</reference>
<dbReference type="InterPro" id="IPR036388">
    <property type="entry name" value="WH-like_DNA-bd_sf"/>
</dbReference>
<dbReference type="SMART" id="SM00895">
    <property type="entry name" value="FCD"/>
    <property type="match status" value="1"/>
</dbReference>
<dbReference type="InterPro" id="IPR000524">
    <property type="entry name" value="Tscrpt_reg_HTH_GntR"/>
</dbReference>
<organism evidence="4">
    <name type="scientific">Ectopseudomonas oleovorans</name>
    <name type="common">Pseudomonas oleovorans</name>
    <dbReference type="NCBI Taxonomy" id="301"/>
    <lineage>
        <taxon>Bacteria</taxon>
        <taxon>Pseudomonadati</taxon>
        <taxon>Pseudomonadota</taxon>
        <taxon>Gammaproteobacteria</taxon>
        <taxon>Pseudomonadales</taxon>
        <taxon>Pseudomonadaceae</taxon>
        <taxon>Ectopseudomonas</taxon>
    </lineage>
</organism>
<dbReference type="AlphaFoldDB" id="A0A653B7P9"/>
<dbReference type="SMART" id="SM00345">
    <property type="entry name" value="HTH_GNTR"/>
    <property type="match status" value="1"/>
</dbReference>
<dbReference type="Gene3D" id="1.10.10.10">
    <property type="entry name" value="Winged helix-like DNA-binding domain superfamily/Winged helix DNA-binding domain"/>
    <property type="match status" value="1"/>
</dbReference>
<dbReference type="InterPro" id="IPR036390">
    <property type="entry name" value="WH_DNA-bd_sf"/>
</dbReference>
<dbReference type="EMBL" id="LR130779">
    <property type="protein sequence ID" value="VDN64674.1"/>
    <property type="molecule type" value="Genomic_DNA"/>
</dbReference>
<keyword evidence="3" id="KW-0804">Transcription</keyword>
<dbReference type="PANTHER" id="PTHR43537">
    <property type="entry name" value="TRANSCRIPTIONAL REGULATOR, GNTR FAMILY"/>
    <property type="match status" value="1"/>
</dbReference>
<accession>A0A653B7P9</accession>
<dbReference type="GO" id="GO:0003700">
    <property type="term" value="F:DNA-binding transcription factor activity"/>
    <property type="evidence" value="ECO:0007669"/>
    <property type="project" value="InterPro"/>
</dbReference>
<evidence type="ECO:0000256" key="3">
    <source>
        <dbReference type="ARBA" id="ARBA00023163"/>
    </source>
</evidence>